<organism evidence="1 2">
    <name type="scientific">Panagrolaimus sp. ES5</name>
    <dbReference type="NCBI Taxonomy" id="591445"/>
    <lineage>
        <taxon>Eukaryota</taxon>
        <taxon>Metazoa</taxon>
        <taxon>Ecdysozoa</taxon>
        <taxon>Nematoda</taxon>
        <taxon>Chromadorea</taxon>
        <taxon>Rhabditida</taxon>
        <taxon>Tylenchina</taxon>
        <taxon>Panagrolaimomorpha</taxon>
        <taxon>Panagrolaimoidea</taxon>
        <taxon>Panagrolaimidae</taxon>
        <taxon>Panagrolaimus</taxon>
    </lineage>
</organism>
<name>A0AC34FLW1_9BILA</name>
<reference evidence="2" key="1">
    <citation type="submission" date="2022-11" db="UniProtKB">
        <authorList>
            <consortium name="WormBaseParasite"/>
        </authorList>
    </citation>
    <scope>IDENTIFICATION</scope>
</reference>
<protein>
    <submittedName>
        <fullName evidence="2">Uncharacterized protein</fullName>
    </submittedName>
</protein>
<accession>A0AC34FLW1</accession>
<sequence>MNSVSDTDPDTNSALNNDQDDNVKEEKQKDNEEGILSKIADGVQQFAEALAAGERNVVTDSLNHPTSGQADLIATNKKALKTGERLEAEKERGKF</sequence>
<dbReference type="Proteomes" id="UP000887579">
    <property type="component" value="Unplaced"/>
</dbReference>
<evidence type="ECO:0000313" key="2">
    <source>
        <dbReference type="WBParaSite" id="ES5_v2.g18352.t1"/>
    </source>
</evidence>
<evidence type="ECO:0000313" key="1">
    <source>
        <dbReference type="Proteomes" id="UP000887579"/>
    </source>
</evidence>
<proteinExistence type="predicted"/>
<dbReference type="WBParaSite" id="ES5_v2.g18352.t1">
    <property type="protein sequence ID" value="ES5_v2.g18352.t1"/>
    <property type="gene ID" value="ES5_v2.g18352"/>
</dbReference>